<comment type="caution">
    <text evidence="1">The sequence shown here is derived from an EMBL/GenBank/DDBJ whole genome shotgun (WGS) entry which is preliminary data.</text>
</comment>
<dbReference type="RefSeq" id="WP_187777813.1">
    <property type="nucleotide sequence ID" value="NZ_JACTUZ010000017.1"/>
</dbReference>
<sequence length="373" mass="41656">MTTGTTLEQLRARARLATLFPPTTLSGALQRLGFVQADPIRAPARAQDLILRQRVQGYRAGDLDRAFTRMGLEEDFLYAYGFMPGETRHLLHPRPDLQGPAGTHAPAGLAAEVLDFVRQHGPTHPRDLEERFGRERAVNGWGGFSKATTLALESLHHFGLLRVAHRRDGIRIYAPAPAPPPPAEAADRARQAVLLVARVLAPVPAPSLRGALALVARRNPGLGPLAPVVTAALKAGELERASVDGEQYLWPAAENDWRDRPVPRDVRLLAPFDPLVWDRRRFEHLWGWGYRFEAYTPPQQRQFGYYALPLLWGDAVIGWANATLVEGRLRVVPGYATRAPRSQAFQRALEAEMARLERFLTPRKTGRRQDEDE</sequence>
<protein>
    <submittedName>
        <fullName evidence="1">YcaQ family DNA glycosylase</fullName>
    </submittedName>
</protein>
<proteinExistence type="predicted"/>
<dbReference type="EMBL" id="JACTUZ010000017">
    <property type="protein sequence ID" value="MBC9176657.1"/>
    <property type="molecule type" value="Genomic_DNA"/>
</dbReference>
<dbReference type="PANTHER" id="PTHR30528">
    <property type="entry name" value="CYTOPLASMIC PROTEIN"/>
    <property type="match status" value="1"/>
</dbReference>
<gene>
    <name evidence="1" type="ORF">IBL25_06840</name>
</gene>
<accession>A0ABR7R4Z1</accession>
<dbReference type="Proteomes" id="UP000603940">
    <property type="component" value="Unassembled WGS sequence"/>
</dbReference>
<dbReference type="PANTHER" id="PTHR30528:SF0">
    <property type="entry name" value="CYTOPLASMIC PROTEIN"/>
    <property type="match status" value="1"/>
</dbReference>
<keyword evidence="2" id="KW-1185">Reference proteome</keyword>
<dbReference type="InterPro" id="IPR009351">
    <property type="entry name" value="AlkZ-like"/>
</dbReference>
<reference evidence="1 2" key="1">
    <citation type="journal article" date="2009" name="Int. J. Syst. Evol. Microbiol.">
        <title>Transfer of Teichococcus ludipueritiae and Muricoccus roseus to the genus Roseomonas, as Roseomonas ludipueritiae comb. nov. and Roseomonas rosea comb. nov., respectively, and emended description of the genus Roseomonas.</title>
        <authorList>
            <person name="Sanchez-Porro C."/>
            <person name="Gallego V."/>
            <person name="Busse H.J."/>
            <person name="Kampfer P."/>
            <person name="Ventosa A."/>
        </authorList>
    </citation>
    <scope>NUCLEOTIDE SEQUENCE [LARGE SCALE GENOMIC DNA]</scope>
    <source>
        <strain evidence="1 2">DSM 14915</strain>
    </source>
</reference>
<name>A0ABR7R4Z1_9PROT</name>
<evidence type="ECO:0000313" key="1">
    <source>
        <dbReference type="EMBL" id="MBC9176657.1"/>
    </source>
</evidence>
<organism evidence="1 2">
    <name type="scientific">Pseudoroseomonas ludipueritiae</name>
    <dbReference type="NCBI Taxonomy" id="198093"/>
    <lineage>
        <taxon>Bacteria</taxon>
        <taxon>Pseudomonadati</taxon>
        <taxon>Pseudomonadota</taxon>
        <taxon>Alphaproteobacteria</taxon>
        <taxon>Acetobacterales</taxon>
        <taxon>Acetobacteraceae</taxon>
        <taxon>Pseudoroseomonas</taxon>
    </lineage>
</organism>
<evidence type="ECO:0000313" key="2">
    <source>
        <dbReference type="Proteomes" id="UP000603940"/>
    </source>
</evidence>
<dbReference type="Pfam" id="PF06224">
    <property type="entry name" value="AlkZ-like"/>
    <property type="match status" value="1"/>
</dbReference>